<accession>A0A345M6L0</accession>
<proteinExistence type="predicted"/>
<dbReference type="RefSeq" id="YP_010097486.1">
    <property type="nucleotide sequence ID" value="NC_055758.1"/>
</dbReference>
<gene>
    <name evidence="1" type="primary">92</name>
    <name evidence="1" type="ORF">SEA_PLEAKLEY_92</name>
</gene>
<protein>
    <submittedName>
        <fullName evidence="1">Uncharacterized protein</fullName>
    </submittedName>
</protein>
<reference evidence="2" key="1">
    <citation type="submission" date="2018-07" db="EMBL/GenBank/DDBJ databases">
        <authorList>
            <person name="Quirk P.G."/>
            <person name="Krulwich T.A."/>
        </authorList>
    </citation>
    <scope>NUCLEOTIDE SEQUENCE [LARGE SCALE GENOMIC DNA]</scope>
</reference>
<name>A0A345M6L0_9CAUD</name>
<dbReference type="EMBL" id="MH576960">
    <property type="protein sequence ID" value="AXH66131.1"/>
    <property type="molecule type" value="Genomic_DNA"/>
</dbReference>
<organism evidence="1 2">
    <name type="scientific">Gordonia phage Pleakley</name>
    <dbReference type="NCBI Taxonomy" id="2283246"/>
    <lineage>
        <taxon>Viruses</taxon>
        <taxon>Duplodnaviria</taxon>
        <taxon>Heunggongvirae</taxon>
        <taxon>Uroviricota</taxon>
        <taxon>Caudoviricetes</taxon>
        <taxon>Zierdtviridae</taxon>
        <taxon>Emilbogenvirinae</taxon>
        <taxon>Pleakleyvirus</taxon>
        <taxon>Pleakleyvirus pleakley</taxon>
    </lineage>
</organism>
<sequence length="98" mass="10374">MTSTYTLELTDIERACGVTLDQVADVLPKVALRENWQERAVWVPDTHNGKSVGPALAGAVARAALAGPVEFRSSRFGVLVYVPDYTPPAPPAGLAGLL</sequence>
<dbReference type="Proteomes" id="UP000260273">
    <property type="component" value="Segment"/>
</dbReference>
<evidence type="ECO:0000313" key="2">
    <source>
        <dbReference type="Proteomes" id="UP000260273"/>
    </source>
</evidence>
<keyword evidence="2" id="KW-1185">Reference proteome</keyword>
<evidence type="ECO:0000313" key="1">
    <source>
        <dbReference type="EMBL" id="AXH66131.1"/>
    </source>
</evidence>
<dbReference type="GeneID" id="65115150"/>
<dbReference type="KEGG" id="vg:65115150"/>